<dbReference type="Proteomes" id="UP000499080">
    <property type="component" value="Unassembled WGS sequence"/>
</dbReference>
<evidence type="ECO:0000313" key="1">
    <source>
        <dbReference type="EMBL" id="GBO09530.1"/>
    </source>
</evidence>
<name>A0A4Y2UDA5_ARAVE</name>
<evidence type="ECO:0000313" key="2">
    <source>
        <dbReference type="Proteomes" id="UP000499080"/>
    </source>
</evidence>
<reference evidence="1 2" key="1">
    <citation type="journal article" date="2019" name="Sci. Rep.">
        <title>Orb-weaving spider Araneus ventricosus genome elucidates the spidroin gene catalogue.</title>
        <authorList>
            <person name="Kono N."/>
            <person name="Nakamura H."/>
            <person name="Ohtoshi R."/>
            <person name="Moran D.A.P."/>
            <person name="Shinohara A."/>
            <person name="Yoshida Y."/>
            <person name="Fujiwara M."/>
            <person name="Mori M."/>
            <person name="Tomita M."/>
            <person name="Arakawa K."/>
        </authorList>
    </citation>
    <scope>NUCLEOTIDE SEQUENCE [LARGE SCALE GENOMIC DNA]</scope>
</reference>
<proteinExistence type="predicted"/>
<accession>A0A4Y2UDA5</accession>
<keyword evidence="2" id="KW-1185">Reference proteome</keyword>
<comment type="caution">
    <text evidence="1">The sequence shown here is derived from an EMBL/GenBank/DDBJ whole genome shotgun (WGS) entry which is preliminary data.</text>
</comment>
<protein>
    <submittedName>
        <fullName evidence="1">Uncharacterized protein</fullName>
    </submittedName>
</protein>
<gene>
    <name evidence="1" type="ORF">AVEN_100332_1</name>
</gene>
<sequence>MVEGHKIPKQTLNHLLQASQTTQSTGVNESTSFFSNFKILFFSLIPVSPAILHPCPAHSEIGDVVDFLFFLCAIPLRVLLGVHLIQSIGTTWNQIKCPPTSHCSKLLTVSNSSLDTSVLHLWSQNQVPKRARVSLNMTIDTECEHKCQRIPDAVFPHQPCLD</sequence>
<dbReference type="AlphaFoldDB" id="A0A4Y2UDA5"/>
<organism evidence="1 2">
    <name type="scientific">Araneus ventricosus</name>
    <name type="common">Orbweaver spider</name>
    <name type="synonym">Epeira ventricosa</name>
    <dbReference type="NCBI Taxonomy" id="182803"/>
    <lineage>
        <taxon>Eukaryota</taxon>
        <taxon>Metazoa</taxon>
        <taxon>Ecdysozoa</taxon>
        <taxon>Arthropoda</taxon>
        <taxon>Chelicerata</taxon>
        <taxon>Arachnida</taxon>
        <taxon>Araneae</taxon>
        <taxon>Araneomorphae</taxon>
        <taxon>Entelegynae</taxon>
        <taxon>Araneoidea</taxon>
        <taxon>Araneidae</taxon>
        <taxon>Araneus</taxon>
    </lineage>
</organism>
<dbReference type="EMBL" id="BGPR01034929">
    <property type="protein sequence ID" value="GBO09530.1"/>
    <property type="molecule type" value="Genomic_DNA"/>
</dbReference>